<dbReference type="InterPro" id="IPR036291">
    <property type="entry name" value="NAD(P)-bd_dom_sf"/>
</dbReference>
<gene>
    <name evidence="4" type="ORF">TOPH_07180</name>
</gene>
<evidence type="ECO:0000256" key="1">
    <source>
        <dbReference type="ARBA" id="ARBA00022857"/>
    </source>
</evidence>
<dbReference type="PANTHER" id="PTHR47706:SF1">
    <property type="entry name" value="CIPA-LIKE, PUTATIVE (AFU_ORTHOLOGUE AFUA_1G12460)-RELATED"/>
    <property type="match status" value="1"/>
</dbReference>
<dbReference type="Gene3D" id="3.90.25.10">
    <property type="entry name" value="UDP-galactose 4-epimerase, domain 1"/>
    <property type="match status" value="1"/>
</dbReference>
<dbReference type="Proteomes" id="UP000036947">
    <property type="component" value="Unassembled WGS sequence"/>
</dbReference>
<protein>
    <recommendedName>
        <fullName evidence="3">NmrA-like domain-containing protein</fullName>
    </recommendedName>
</protein>
<dbReference type="CDD" id="cd05259">
    <property type="entry name" value="PCBER_SDR_a"/>
    <property type="match status" value="1"/>
</dbReference>
<proteinExistence type="predicted"/>
<dbReference type="PANTHER" id="PTHR47706">
    <property type="entry name" value="NMRA-LIKE FAMILY PROTEIN"/>
    <property type="match status" value="1"/>
</dbReference>
<dbReference type="OrthoDB" id="9974981at2759"/>
<dbReference type="EMBL" id="LFRF01000028">
    <property type="protein sequence ID" value="KND88110.1"/>
    <property type="molecule type" value="Genomic_DNA"/>
</dbReference>
<dbReference type="STRING" id="1163406.A0A0L0N2T0"/>
<feature type="domain" description="NmrA-like" evidence="3">
    <location>
        <begin position="6"/>
        <end position="234"/>
    </location>
</feature>
<evidence type="ECO:0000313" key="5">
    <source>
        <dbReference type="Proteomes" id="UP000036947"/>
    </source>
</evidence>
<comment type="caution">
    <text evidence="4">The sequence shown here is derived from an EMBL/GenBank/DDBJ whole genome shotgun (WGS) entry which is preliminary data.</text>
</comment>
<evidence type="ECO:0000259" key="3">
    <source>
        <dbReference type="Pfam" id="PF05368"/>
    </source>
</evidence>
<accession>A0A0L0N2T0</accession>
<keyword evidence="1" id="KW-0521">NADP</keyword>
<dbReference type="AlphaFoldDB" id="A0A0L0N2T0"/>
<sequence>MSRPIKNVAVTGASGRLGSAVLERLVSSGKFNIKVLRRNGSKSTFALGTQVVDVDFESVDSLKAALAGQDAVVAPLGALALGIQKPLIDAAIAAGVQRFLPSEFGADLSNSNNRKLPVFAGKVEIADYLVEKAKDTPLTYTVVSNGAFLDWGLRNRFIIDISEYKPTIFDGGDAIFSTTTLASVGDAVVGILLHPEETKNRRVYIEDLKISQNQLLALARRVAPGKPWEPQQASLDAATKRSDERLTQGLFDGETFLPYIYRSMLDPASDGNFQKTDNALLGLKGKTEEDVVELLKQVLN</sequence>
<name>A0A0L0N2T0_TOLOC</name>
<dbReference type="InterPro" id="IPR051609">
    <property type="entry name" value="NmrA/Isoflavone_reductase-like"/>
</dbReference>
<evidence type="ECO:0000313" key="4">
    <source>
        <dbReference type="EMBL" id="KND88110.1"/>
    </source>
</evidence>
<dbReference type="Gene3D" id="3.40.50.720">
    <property type="entry name" value="NAD(P)-binding Rossmann-like Domain"/>
    <property type="match status" value="1"/>
</dbReference>
<evidence type="ECO:0000256" key="2">
    <source>
        <dbReference type="ARBA" id="ARBA00023002"/>
    </source>
</evidence>
<dbReference type="SUPFAM" id="SSF51735">
    <property type="entry name" value="NAD(P)-binding Rossmann-fold domains"/>
    <property type="match status" value="1"/>
</dbReference>
<dbReference type="InterPro" id="IPR045312">
    <property type="entry name" value="PCBER-like"/>
</dbReference>
<dbReference type="Pfam" id="PF05368">
    <property type="entry name" value="NmrA"/>
    <property type="match status" value="1"/>
</dbReference>
<keyword evidence="5" id="KW-1185">Reference proteome</keyword>
<organism evidence="4 5">
    <name type="scientific">Tolypocladium ophioglossoides (strain CBS 100239)</name>
    <name type="common">Snaketongue truffleclub</name>
    <name type="synonym">Elaphocordyceps ophioglossoides</name>
    <dbReference type="NCBI Taxonomy" id="1163406"/>
    <lineage>
        <taxon>Eukaryota</taxon>
        <taxon>Fungi</taxon>
        <taxon>Dikarya</taxon>
        <taxon>Ascomycota</taxon>
        <taxon>Pezizomycotina</taxon>
        <taxon>Sordariomycetes</taxon>
        <taxon>Hypocreomycetidae</taxon>
        <taxon>Hypocreales</taxon>
        <taxon>Ophiocordycipitaceae</taxon>
        <taxon>Tolypocladium</taxon>
    </lineage>
</organism>
<reference evidence="4 5" key="1">
    <citation type="journal article" date="2015" name="BMC Genomics">
        <title>The genome of the truffle-parasite Tolypocladium ophioglossoides and the evolution of antifungal peptaibiotics.</title>
        <authorList>
            <person name="Quandt C.A."/>
            <person name="Bushley K.E."/>
            <person name="Spatafora J.W."/>
        </authorList>
    </citation>
    <scope>NUCLEOTIDE SEQUENCE [LARGE SCALE GENOMIC DNA]</scope>
    <source>
        <strain evidence="4 5">CBS 100239</strain>
    </source>
</reference>
<dbReference type="InterPro" id="IPR008030">
    <property type="entry name" value="NmrA-like"/>
</dbReference>
<dbReference type="GO" id="GO:0016491">
    <property type="term" value="F:oxidoreductase activity"/>
    <property type="evidence" value="ECO:0007669"/>
    <property type="project" value="UniProtKB-KW"/>
</dbReference>
<keyword evidence="2" id="KW-0560">Oxidoreductase</keyword>